<dbReference type="InterPro" id="IPR001882">
    <property type="entry name" value="Biotin_BS"/>
</dbReference>
<evidence type="ECO:0000256" key="1">
    <source>
        <dbReference type="ARBA" id="ARBA00023267"/>
    </source>
</evidence>
<dbReference type="EMBL" id="FNYH01000004">
    <property type="protein sequence ID" value="SEI55401.1"/>
    <property type="molecule type" value="Genomic_DNA"/>
</dbReference>
<dbReference type="GO" id="GO:0008948">
    <property type="term" value="F:oxaloacetate decarboxylase activity"/>
    <property type="evidence" value="ECO:0007669"/>
    <property type="project" value="InterPro"/>
</dbReference>
<dbReference type="PANTHER" id="PTHR43778:SF2">
    <property type="entry name" value="PYRUVATE CARBOXYLASE, MITOCHONDRIAL"/>
    <property type="match status" value="1"/>
</dbReference>
<organism evidence="4 5">
    <name type="scientific">Allopseudospirillum japonicum</name>
    <dbReference type="NCBI Taxonomy" id="64971"/>
    <lineage>
        <taxon>Bacteria</taxon>
        <taxon>Pseudomonadati</taxon>
        <taxon>Pseudomonadota</taxon>
        <taxon>Gammaproteobacteria</taxon>
        <taxon>Oceanospirillales</taxon>
        <taxon>Oceanospirillaceae</taxon>
        <taxon>Allopseudospirillum</taxon>
    </lineage>
</organism>
<dbReference type="NCBIfam" id="NF010643">
    <property type="entry name" value="PRK14040.1"/>
    <property type="match status" value="1"/>
</dbReference>
<dbReference type="STRING" id="64971.SAMN05421831_10467"/>
<dbReference type="InterPro" id="IPR055268">
    <property type="entry name" value="PCB-like"/>
</dbReference>
<dbReference type="InterPro" id="IPR000089">
    <property type="entry name" value="Biotin_lipoyl"/>
</dbReference>
<dbReference type="AlphaFoldDB" id="A0A1H6RHX1"/>
<proteinExistence type="predicted"/>
<dbReference type="SUPFAM" id="SSF89000">
    <property type="entry name" value="post-HMGL domain-like"/>
    <property type="match status" value="1"/>
</dbReference>
<dbReference type="InterPro" id="IPR003379">
    <property type="entry name" value="Carboxylase_cons_dom"/>
</dbReference>
<dbReference type="GO" id="GO:0006094">
    <property type="term" value="P:gluconeogenesis"/>
    <property type="evidence" value="ECO:0007669"/>
    <property type="project" value="TreeGrafter"/>
</dbReference>
<name>A0A1H6RHX1_9GAMM</name>
<feature type="domain" description="Lipoyl-binding" evidence="2">
    <location>
        <begin position="519"/>
        <end position="593"/>
    </location>
</feature>
<dbReference type="PROSITE" id="PS50968">
    <property type="entry name" value="BIOTINYL_LIPOYL"/>
    <property type="match status" value="1"/>
</dbReference>
<dbReference type="Gene3D" id="2.40.50.100">
    <property type="match status" value="1"/>
</dbReference>
<dbReference type="Pfam" id="PF00364">
    <property type="entry name" value="Biotin_lipoyl"/>
    <property type="match status" value="1"/>
</dbReference>
<protein>
    <submittedName>
        <fullName evidence="4">Oxaloacetate decarboxylase, alpha subunit</fullName>
    </submittedName>
</protein>
<evidence type="ECO:0000313" key="4">
    <source>
        <dbReference type="EMBL" id="SEI55401.1"/>
    </source>
</evidence>
<dbReference type="CDD" id="cd07937">
    <property type="entry name" value="DRE_TIM_PC_TC_5S"/>
    <property type="match status" value="1"/>
</dbReference>
<dbReference type="InterPro" id="IPR005776">
    <property type="entry name" value="OadA"/>
</dbReference>
<dbReference type="RefSeq" id="WP_093308944.1">
    <property type="nucleotide sequence ID" value="NZ_FNYH01000004.1"/>
</dbReference>
<feature type="domain" description="Pyruvate carboxyltransferase" evidence="3">
    <location>
        <begin position="8"/>
        <end position="268"/>
    </location>
</feature>
<dbReference type="PANTHER" id="PTHR43778">
    <property type="entry name" value="PYRUVATE CARBOXYLASE"/>
    <property type="match status" value="1"/>
</dbReference>
<accession>A0A1H6RHX1</accession>
<evidence type="ECO:0000259" key="3">
    <source>
        <dbReference type="PROSITE" id="PS50991"/>
    </source>
</evidence>
<dbReference type="FunFam" id="2.40.50.100:FF:000003">
    <property type="entry name" value="Acetyl-CoA carboxylase biotin carboxyl carrier protein"/>
    <property type="match status" value="1"/>
</dbReference>
<gene>
    <name evidence="4" type="ORF">SAMN05421831_10467</name>
</gene>
<dbReference type="CDD" id="cd06850">
    <property type="entry name" value="biotinyl_domain"/>
    <property type="match status" value="1"/>
</dbReference>
<dbReference type="Pfam" id="PF02436">
    <property type="entry name" value="PYC_OADA"/>
    <property type="match status" value="1"/>
</dbReference>
<dbReference type="PROSITE" id="PS50991">
    <property type="entry name" value="PYR_CT"/>
    <property type="match status" value="1"/>
</dbReference>
<dbReference type="SUPFAM" id="SSF51569">
    <property type="entry name" value="Aldolase"/>
    <property type="match status" value="1"/>
</dbReference>
<dbReference type="GO" id="GO:0004736">
    <property type="term" value="F:pyruvate carboxylase activity"/>
    <property type="evidence" value="ECO:0007669"/>
    <property type="project" value="TreeGrafter"/>
</dbReference>
<keyword evidence="1" id="KW-0092">Biotin</keyword>
<dbReference type="PROSITE" id="PS00188">
    <property type="entry name" value="BIOTIN"/>
    <property type="match status" value="1"/>
</dbReference>
<sequence>MTESKKPLGITDVVLRDAHQSILATRMRLDDMLPIAEKLDKVGFWSLETWGGATFDACIRYLGEDPWDRIRALKSAMPNTPMQMLLRGQNLLGYRHYADDVVEKFVERAATNGVDVFRVFDAMNDPRNLETALKAVKKQGKHAQGTLSYTTSSVHNLESWISLAKQIEDMGADSIAIKDMSGILTPYDAYELVSRLKAQTNLEVQLHAHATSGLSDMTILKAVEAGIDRVDTAISSMSMTYGHTSTESVVAALRGQERDTGLDLDLLEEIAAYFREVRKKYAKFEGALKGTDSRILVAQVPGGMLTNMESQLREQGAADKFDAVLEEIPRVREDLGFIPLVTPTSQIVGTQAVLNVLTGERYKTISKETQGILKGEYGAAPAPYNAELQARVLDGAEAITCRPADLLTPEMDKLTTELEEIAQDKGFSLAQESIDDVLTYALFPQIGLKFLQNRGNAEAFEPVPSAQDVAPATAPAKSAAAADVYTVKVNGQAYVVEVNEGGDISQVQAAAPVAAAPAAAPAGSGEPITAPLAGNIFKVLVSAGQVVNEGDVIIIMEAMKMETEIRASRGGTVVSVNVREGDSVQVGDTLLTL</sequence>
<dbReference type="OrthoDB" id="9760256at2"/>
<keyword evidence="5" id="KW-1185">Reference proteome</keyword>
<dbReference type="Pfam" id="PF00682">
    <property type="entry name" value="HMGL-like"/>
    <property type="match status" value="1"/>
</dbReference>
<dbReference type="NCBIfam" id="NF006761">
    <property type="entry name" value="PRK09282.1"/>
    <property type="match status" value="1"/>
</dbReference>
<dbReference type="GO" id="GO:0006814">
    <property type="term" value="P:sodium ion transport"/>
    <property type="evidence" value="ECO:0007669"/>
    <property type="project" value="InterPro"/>
</dbReference>
<dbReference type="SUPFAM" id="SSF51230">
    <property type="entry name" value="Single hybrid motif"/>
    <property type="match status" value="1"/>
</dbReference>
<dbReference type="Proteomes" id="UP000242999">
    <property type="component" value="Unassembled WGS sequence"/>
</dbReference>
<reference evidence="5" key="1">
    <citation type="submission" date="2016-10" db="EMBL/GenBank/DDBJ databases">
        <authorList>
            <person name="Varghese N."/>
            <person name="Submissions S."/>
        </authorList>
    </citation>
    <scope>NUCLEOTIDE SEQUENCE [LARGE SCALE GENOMIC DNA]</scope>
    <source>
        <strain evidence="5">DSM 7165</strain>
    </source>
</reference>
<dbReference type="Gene3D" id="3.20.20.70">
    <property type="entry name" value="Aldolase class I"/>
    <property type="match status" value="1"/>
</dbReference>
<dbReference type="NCBIfam" id="TIGR01108">
    <property type="entry name" value="oadA"/>
    <property type="match status" value="1"/>
</dbReference>
<evidence type="ECO:0000313" key="5">
    <source>
        <dbReference type="Proteomes" id="UP000242999"/>
    </source>
</evidence>
<dbReference type="InterPro" id="IPR000891">
    <property type="entry name" value="PYR_CT"/>
</dbReference>
<evidence type="ECO:0000259" key="2">
    <source>
        <dbReference type="PROSITE" id="PS50968"/>
    </source>
</evidence>
<dbReference type="GO" id="GO:0005737">
    <property type="term" value="C:cytoplasm"/>
    <property type="evidence" value="ECO:0007669"/>
    <property type="project" value="TreeGrafter"/>
</dbReference>
<dbReference type="InterPro" id="IPR013785">
    <property type="entry name" value="Aldolase_TIM"/>
</dbReference>
<dbReference type="InterPro" id="IPR011053">
    <property type="entry name" value="Single_hybrid_motif"/>
</dbReference>